<proteinExistence type="inferred from homology"/>
<dbReference type="InterPro" id="IPR013538">
    <property type="entry name" value="ASHA1/2-like_C"/>
</dbReference>
<name>A0A1M6PPW1_9ACTN</name>
<accession>A0A1M6PPW1</accession>
<evidence type="ECO:0000313" key="4">
    <source>
        <dbReference type="Proteomes" id="UP000184452"/>
    </source>
</evidence>
<sequence length="148" mass="15530">MTLPAPPVTLRADAAARTLTVSFPTGAPRRAVWAALTDLGSVSAWLTPAAAAGGGRYVLTFDHEGHRHDKVFEVVECVPGRSLSGVLHDPGFPDSRLSAEIGPRGLALVHSDVPAELDEGYRAGWPFYLGRLAAALEQDAPAPPGTPE</sequence>
<evidence type="ECO:0000259" key="2">
    <source>
        <dbReference type="Pfam" id="PF08327"/>
    </source>
</evidence>
<dbReference type="OrthoDB" id="8117292at2"/>
<evidence type="ECO:0000256" key="1">
    <source>
        <dbReference type="ARBA" id="ARBA00006817"/>
    </source>
</evidence>
<dbReference type="Proteomes" id="UP000184452">
    <property type="component" value="Unassembled WGS sequence"/>
</dbReference>
<dbReference type="Gene3D" id="3.30.530.20">
    <property type="match status" value="1"/>
</dbReference>
<evidence type="ECO:0000313" key="3">
    <source>
        <dbReference type="EMBL" id="SHK09979.1"/>
    </source>
</evidence>
<dbReference type="AlphaFoldDB" id="A0A1M6PPW1"/>
<dbReference type="EMBL" id="FQZK01000013">
    <property type="protein sequence ID" value="SHK09979.1"/>
    <property type="molecule type" value="Genomic_DNA"/>
</dbReference>
<organism evidence="3 4">
    <name type="scientific">Nocardiopsis flavescens</name>
    <dbReference type="NCBI Taxonomy" id="758803"/>
    <lineage>
        <taxon>Bacteria</taxon>
        <taxon>Bacillati</taxon>
        <taxon>Actinomycetota</taxon>
        <taxon>Actinomycetes</taxon>
        <taxon>Streptosporangiales</taxon>
        <taxon>Nocardiopsidaceae</taxon>
        <taxon>Nocardiopsis</taxon>
    </lineage>
</organism>
<dbReference type="CDD" id="cd07814">
    <property type="entry name" value="SRPBCC_CalC_Aha1-like"/>
    <property type="match status" value="1"/>
</dbReference>
<dbReference type="SUPFAM" id="SSF55961">
    <property type="entry name" value="Bet v1-like"/>
    <property type="match status" value="1"/>
</dbReference>
<feature type="domain" description="Activator of Hsp90 ATPase homologue 1/2-like C-terminal" evidence="2">
    <location>
        <begin position="27"/>
        <end position="137"/>
    </location>
</feature>
<reference evidence="3 4" key="1">
    <citation type="submission" date="2016-11" db="EMBL/GenBank/DDBJ databases">
        <authorList>
            <person name="Jaros S."/>
            <person name="Januszkiewicz K."/>
            <person name="Wedrychowicz H."/>
        </authorList>
    </citation>
    <scope>NUCLEOTIDE SEQUENCE [LARGE SCALE GENOMIC DNA]</scope>
    <source>
        <strain evidence="3 4">CGMCC 4.5723</strain>
    </source>
</reference>
<dbReference type="RefSeq" id="WP_073381055.1">
    <property type="nucleotide sequence ID" value="NZ_FQZK01000013.1"/>
</dbReference>
<gene>
    <name evidence="3" type="ORF">SAMN05421803_113169</name>
</gene>
<dbReference type="InterPro" id="IPR023393">
    <property type="entry name" value="START-like_dom_sf"/>
</dbReference>
<keyword evidence="4" id="KW-1185">Reference proteome</keyword>
<dbReference type="Pfam" id="PF08327">
    <property type="entry name" value="AHSA1"/>
    <property type="match status" value="1"/>
</dbReference>
<protein>
    <submittedName>
        <fullName evidence="3">Uncharacterized conserved protein YndB, AHSA1/START domain</fullName>
    </submittedName>
</protein>
<dbReference type="STRING" id="758803.SAMN05421803_113169"/>
<comment type="similarity">
    <text evidence="1">Belongs to the AHA1 family.</text>
</comment>